<feature type="region of interest" description="Disordered" evidence="5">
    <location>
        <begin position="118"/>
        <end position="160"/>
    </location>
</feature>
<comment type="caution">
    <text evidence="7">The sequence shown here is derived from an EMBL/GenBank/DDBJ whole genome shotgun (WGS) entry which is preliminary data.</text>
</comment>
<proteinExistence type="inferred from homology"/>
<evidence type="ECO:0000256" key="1">
    <source>
        <dbReference type="ARBA" id="ARBA00005439"/>
    </source>
</evidence>
<dbReference type="GeneID" id="63774114"/>
<feature type="compositionally biased region" description="Acidic residues" evidence="5">
    <location>
        <begin position="130"/>
        <end position="140"/>
    </location>
</feature>
<sequence>MQPKRCLFSPAHALYRVFLSPLDNPSTTAAHRNTFFLRPATYHLSPRLFTTTARLARIGHKGPQVKTPKPKTFRFPSDFAIPFKYVRVASPDGLLSEPQRLRDVMGQLDLSKYKLQMVAPPPQPKSTAEAAEEGNEEEEGVMNPLEPNSRPAPAEEASWDTIPTTEETWASSSYTTSSSSSSSLDAFSADPFARPDPPAPICRIMDKHAAAAKLEQQMKEARKKSVAFKELELNWAIAENDLGYKLKQLRKFFEKGMKVEIMLAKKRQGRAASREEGDALLERLREAAREVEAKETKCEGKFPGVVRVTFEGKEK</sequence>
<comment type="similarity">
    <text evidence="1">Belongs to the IF-3 family.</text>
</comment>
<evidence type="ECO:0000313" key="8">
    <source>
        <dbReference type="Proteomes" id="UP000193689"/>
    </source>
</evidence>
<evidence type="ECO:0000256" key="2">
    <source>
        <dbReference type="ARBA" id="ARBA00022540"/>
    </source>
</evidence>
<keyword evidence="8" id="KW-1185">Reference proteome</keyword>
<keyword evidence="2" id="KW-0396">Initiation factor</keyword>
<accession>A0A1Y2EK53</accession>
<gene>
    <name evidence="7" type="ORF">BCR38DRAFT_404928</name>
</gene>
<dbReference type="Pfam" id="PF00707">
    <property type="entry name" value="IF3_C"/>
    <property type="match status" value="1"/>
</dbReference>
<dbReference type="PANTHER" id="PTHR10938:SF0">
    <property type="entry name" value="TRANSLATION INITIATION FACTOR IF-3, MITOCHONDRIAL"/>
    <property type="match status" value="1"/>
</dbReference>
<organism evidence="7 8">
    <name type="scientific">Pseudomassariella vexata</name>
    <dbReference type="NCBI Taxonomy" id="1141098"/>
    <lineage>
        <taxon>Eukaryota</taxon>
        <taxon>Fungi</taxon>
        <taxon>Dikarya</taxon>
        <taxon>Ascomycota</taxon>
        <taxon>Pezizomycotina</taxon>
        <taxon>Sordariomycetes</taxon>
        <taxon>Xylariomycetidae</taxon>
        <taxon>Amphisphaeriales</taxon>
        <taxon>Pseudomassariaceae</taxon>
        <taxon>Pseudomassariella</taxon>
    </lineage>
</organism>
<dbReference type="PANTHER" id="PTHR10938">
    <property type="entry name" value="TRANSLATION INITIATION FACTOR IF-3"/>
    <property type="match status" value="1"/>
</dbReference>
<dbReference type="Proteomes" id="UP000193689">
    <property type="component" value="Unassembled WGS sequence"/>
</dbReference>
<dbReference type="EMBL" id="MCFJ01000001">
    <property type="protein sequence ID" value="ORY71897.1"/>
    <property type="molecule type" value="Genomic_DNA"/>
</dbReference>
<dbReference type="InParanoid" id="A0A1Y2EK53"/>
<evidence type="ECO:0000313" key="7">
    <source>
        <dbReference type="EMBL" id="ORY71897.1"/>
    </source>
</evidence>
<dbReference type="STRING" id="1141098.A0A1Y2EK53"/>
<reference evidence="7 8" key="1">
    <citation type="submission" date="2016-07" db="EMBL/GenBank/DDBJ databases">
        <title>Pervasive Adenine N6-methylation of Active Genes in Fungi.</title>
        <authorList>
            <consortium name="DOE Joint Genome Institute"/>
            <person name="Mondo S.J."/>
            <person name="Dannebaum R.O."/>
            <person name="Kuo R.C."/>
            <person name="Labutti K."/>
            <person name="Haridas S."/>
            <person name="Kuo A."/>
            <person name="Salamov A."/>
            <person name="Ahrendt S.R."/>
            <person name="Lipzen A."/>
            <person name="Sullivan W."/>
            <person name="Andreopoulos W.B."/>
            <person name="Clum A."/>
            <person name="Lindquist E."/>
            <person name="Daum C."/>
            <person name="Ramamoorthy G.K."/>
            <person name="Gryganskyi A."/>
            <person name="Culley D."/>
            <person name="Magnuson J.K."/>
            <person name="James T.Y."/>
            <person name="O'Malley M.A."/>
            <person name="Stajich J.E."/>
            <person name="Spatafora J.W."/>
            <person name="Visel A."/>
            <person name="Grigoriev I.V."/>
        </authorList>
    </citation>
    <scope>NUCLEOTIDE SEQUENCE [LARGE SCALE GENOMIC DNA]</scope>
    <source>
        <strain evidence="7 8">CBS 129021</strain>
    </source>
</reference>
<evidence type="ECO:0000259" key="6">
    <source>
        <dbReference type="Pfam" id="PF00707"/>
    </source>
</evidence>
<dbReference type="OrthoDB" id="21573at2759"/>
<feature type="coiled-coil region" evidence="4">
    <location>
        <begin position="274"/>
        <end position="301"/>
    </location>
</feature>
<evidence type="ECO:0000256" key="4">
    <source>
        <dbReference type="SAM" id="Coils"/>
    </source>
</evidence>
<dbReference type="GO" id="GO:0003743">
    <property type="term" value="F:translation initiation factor activity"/>
    <property type="evidence" value="ECO:0007669"/>
    <property type="project" value="UniProtKB-KW"/>
</dbReference>
<protein>
    <recommendedName>
        <fullName evidence="6">Translation initiation factor 3 C-terminal domain-containing protein</fullName>
    </recommendedName>
</protein>
<dbReference type="GO" id="GO:0043022">
    <property type="term" value="F:ribosome binding"/>
    <property type="evidence" value="ECO:0007669"/>
    <property type="project" value="TreeGrafter"/>
</dbReference>
<dbReference type="GO" id="GO:0032790">
    <property type="term" value="P:ribosome disassembly"/>
    <property type="evidence" value="ECO:0007669"/>
    <property type="project" value="TreeGrafter"/>
</dbReference>
<name>A0A1Y2EK53_9PEZI</name>
<dbReference type="AlphaFoldDB" id="A0A1Y2EK53"/>
<dbReference type="InterPro" id="IPR019815">
    <property type="entry name" value="Translation_initiation_fac_3_C"/>
</dbReference>
<keyword evidence="3" id="KW-0648">Protein biosynthesis</keyword>
<dbReference type="InterPro" id="IPR001288">
    <property type="entry name" value="Translation_initiation_fac_3"/>
</dbReference>
<evidence type="ECO:0000256" key="3">
    <source>
        <dbReference type="ARBA" id="ARBA00022917"/>
    </source>
</evidence>
<dbReference type="GO" id="GO:0070124">
    <property type="term" value="P:mitochondrial translational initiation"/>
    <property type="evidence" value="ECO:0007669"/>
    <property type="project" value="TreeGrafter"/>
</dbReference>
<feature type="domain" description="Translation initiation factor 3 C-terminal" evidence="6">
    <location>
        <begin position="227"/>
        <end position="297"/>
    </location>
</feature>
<dbReference type="RefSeq" id="XP_040721489.1">
    <property type="nucleotide sequence ID" value="XM_040857902.1"/>
</dbReference>
<dbReference type="SUPFAM" id="SSF55200">
    <property type="entry name" value="Translation initiation factor IF3, C-terminal domain"/>
    <property type="match status" value="1"/>
</dbReference>
<keyword evidence="4" id="KW-0175">Coiled coil</keyword>
<feature type="coiled-coil region" evidence="4">
    <location>
        <begin position="204"/>
        <end position="231"/>
    </location>
</feature>
<evidence type="ECO:0000256" key="5">
    <source>
        <dbReference type="SAM" id="MobiDB-lite"/>
    </source>
</evidence>
<dbReference type="Gene3D" id="3.30.110.10">
    <property type="entry name" value="Translation initiation factor 3 (IF-3), C-terminal domain"/>
    <property type="match status" value="1"/>
</dbReference>
<dbReference type="GO" id="GO:0005739">
    <property type="term" value="C:mitochondrion"/>
    <property type="evidence" value="ECO:0007669"/>
    <property type="project" value="TreeGrafter"/>
</dbReference>
<dbReference type="InterPro" id="IPR036788">
    <property type="entry name" value="T_IF-3_C_sf"/>
</dbReference>